<protein>
    <submittedName>
        <fullName evidence="1">Tetratricopeptide repeat protein</fullName>
    </submittedName>
</protein>
<evidence type="ECO:0000313" key="2">
    <source>
        <dbReference type="Proteomes" id="UP000483286"/>
    </source>
</evidence>
<reference evidence="1 2" key="1">
    <citation type="submission" date="2019-12" db="EMBL/GenBank/DDBJ databases">
        <title>Deinococcus sp. HMF7620 Genome sequencing and assembly.</title>
        <authorList>
            <person name="Kang H."/>
            <person name="Kim H."/>
            <person name="Joh K."/>
        </authorList>
    </citation>
    <scope>NUCLEOTIDE SEQUENCE [LARGE SCALE GENOMIC DNA]</scope>
    <source>
        <strain evidence="1 2">HMF7620</strain>
    </source>
</reference>
<evidence type="ECO:0000313" key="1">
    <source>
        <dbReference type="EMBL" id="MVN87153.1"/>
    </source>
</evidence>
<organism evidence="1 2">
    <name type="scientific">Deinococcus arboris</name>
    <dbReference type="NCBI Taxonomy" id="2682977"/>
    <lineage>
        <taxon>Bacteria</taxon>
        <taxon>Thermotogati</taxon>
        <taxon>Deinococcota</taxon>
        <taxon>Deinococci</taxon>
        <taxon>Deinococcales</taxon>
        <taxon>Deinococcaceae</taxon>
        <taxon>Deinococcus</taxon>
    </lineage>
</organism>
<name>A0A7C9HRU3_9DEIO</name>
<dbReference type="SUPFAM" id="SSF48452">
    <property type="entry name" value="TPR-like"/>
    <property type="match status" value="1"/>
</dbReference>
<dbReference type="SMART" id="SM00028">
    <property type="entry name" value="TPR"/>
    <property type="match status" value="3"/>
</dbReference>
<dbReference type="Proteomes" id="UP000483286">
    <property type="component" value="Unassembled WGS sequence"/>
</dbReference>
<dbReference type="AlphaFoldDB" id="A0A7C9HRU3"/>
<dbReference type="Pfam" id="PF13431">
    <property type="entry name" value="TPR_17"/>
    <property type="match status" value="1"/>
</dbReference>
<sequence length="187" mass="20278">MTLPRPLALVTAGLMLTGTAALCSVAVQGYLASRARDQAEALRQNGEYDQAWSILEAALRRTPASAELWAELGQTYRAAWFFRLKPELLTSALTAYERASALNPLSATAPAELARTLALSGAYRQANQAYLRALVNDPRNPGLLVDRAQTLEKLGQPSAALKVYRAAAHIKPNEYSQAAEERLRSGP</sequence>
<keyword evidence="2" id="KW-1185">Reference proteome</keyword>
<dbReference type="Gene3D" id="1.25.40.10">
    <property type="entry name" value="Tetratricopeptide repeat domain"/>
    <property type="match status" value="2"/>
</dbReference>
<dbReference type="Pfam" id="PF13428">
    <property type="entry name" value="TPR_14"/>
    <property type="match status" value="1"/>
</dbReference>
<gene>
    <name evidence="1" type="ORF">GO986_10265</name>
</gene>
<accession>A0A7C9HRU3</accession>
<dbReference type="InterPro" id="IPR011990">
    <property type="entry name" value="TPR-like_helical_dom_sf"/>
</dbReference>
<dbReference type="EMBL" id="WQLB01000011">
    <property type="protein sequence ID" value="MVN87153.1"/>
    <property type="molecule type" value="Genomic_DNA"/>
</dbReference>
<proteinExistence type="predicted"/>
<dbReference type="PANTHER" id="PTHR12558">
    <property type="entry name" value="CELL DIVISION CYCLE 16,23,27"/>
    <property type="match status" value="1"/>
</dbReference>
<dbReference type="InterPro" id="IPR019734">
    <property type="entry name" value="TPR_rpt"/>
</dbReference>
<dbReference type="RefSeq" id="WP_157459197.1">
    <property type="nucleotide sequence ID" value="NZ_WQLB01000011.1"/>
</dbReference>
<dbReference type="PANTHER" id="PTHR12558:SF13">
    <property type="entry name" value="CELL DIVISION CYCLE PROTEIN 27 HOMOLOG"/>
    <property type="match status" value="1"/>
</dbReference>
<comment type="caution">
    <text evidence="1">The sequence shown here is derived from an EMBL/GenBank/DDBJ whole genome shotgun (WGS) entry which is preliminary data.</text>
</comment>